<dbReference type="InterPro" id="IPR045851">
    <property type="entry name" value="AMP-bd_C_sf"/>
</dbReference>
<sequence length="512" mass="54966">MDRGIGNWIPAQALRQPDKLALVDSDSGRRQTYAELNARTDRLADGLRQAGVQRGDRVALLSLNSAEFLETLFAVAKLGAVTVPINFRLAPAEVGYILADSGASVLICSEVFTDLAGAATASAGVVVTTRFVIGTEFEALVVSGSDATIECDVEESDIAVIMYTSGTTGRPKGAMLTHANMLWNAINTLTAAPEGLRRTDITIAAAPLFHIGALGVHCLPLFYIGGTSITTAAFVPDKLLKLMTDEKVSVQFLVPAMWAALAQSPALDSFDPSNVRMAVSGGAPCPLTLIELFLAKGWSFVEGFGMTETAPSCHLLDAAHIVSKSGSIGKPLRHIEFRIVDDDDTDVTVGTVGELTLRGPSLFAGYWGLPDATEAAWRGGWFHTGDLAREDEDGYVTLVDRKKDMIITGGENVYPIEVEQVLYRHPQVVEAAVIGVPNEKWGESVVAVVVTKSDPSTELADELLEYTREHLARFKCPSSVEFVDVLPRNATGKLLKRELRQTFSGTAESVSR</sequence>
<evidence type="ECO:0000313" key="6">
    <source>
        <dbReference type="Proteomes" id="UP000322244"/>
    </source>
</evidence>
<comment type="similarity">
    <text evidence="1">Belongs to the ATP-dependent AMP-binding enzyme family.</text>
</comment>
<dbReference type="RefSeq" id="WP_149432136.1">
    <property type="nucleotide sequence ID" value="NZ_VLNY01000012.1"/>
</dbReference>
<dbReference type="Gene3D" id="3.40.50.12780">
    <property type="entry name" value="N-terminal domain of ligase-like"/>
    <property type="match status" value="1"/>
</dbReference>
<dbReference type="EMBL" id="VLNY01000012">
    <property type="protein sequence ID" value="KAA0021017.1"/>
    <property type="molecule type" value="Genomic_DNA"/>
</dbReference>
<proteinExistence type="inferred from homology"/>
<feature type="domain" description="AMP-binding enzyme C-terminal" evidence="4">
    <location>
        <begin position="417"/>
        <end position="493"/>
    </location>
</feature>
<dbReference type="NCBIfam" id="NF004837">
    <property type="entry name" value="PRK06187.1"/>
    <property type="match status" value="1"/>
</dbReference>
<dbReference type="AlphaFoldDB" id="A0A5A7S7V4"/>
<protein>
    <submittedName>
        <fullName evidence="5">Long-chain fatty acid--CoA ligase</fullName>
    </submittedName>
</protein>
<comment type="caution">
    <text evidence="5">The sequence shown here is derived from an EMBL/GenBank/DDBJ whole genome shotgun (WGS) entry which is preliminary data.</text>
</comment>
<dbReference type="InterPro" id="IPR025110">
    <property type="entry name" value="AMP-bd_C"/>
</dbReference>
<dbReference type="CDD" id="cd17631">
    <property type="entry name" value="FACL_FadD13-like"/>
    <property type="match status" value="1"/>
</dbReference>
<dbReference type="Proteomes" id="UP000322244">
    <property type="component" value="Unassembled WGS sequence"/>
</dbReference>
<evidence type="ECO:0000313" key="5">
    <source>
        <dbReference type="EMBL" id="KAA0021017.1"/>
    </source>
</evidence>
<dbReference type="PANTHER" id="PTHR43767:SF1">
    <property type="entry name" value="NONRIBOSOMAL PEPTIDE SYNTHASE PES1 (EUROFUNG)-RELATED"/>
    <property type="match status" value="1"/>
</dbReference>
<evidence type="ECO:0000256" key="2">
    <source>
        <dbReference type="ARBA" id="ARBA00022598"/>
    </source>
</evidence>
<dbReference type="Gene3D" id="3.30.300.30">
    <property type="match status" value="1"/>
</dbReference>
<keyword evidence="2 5" id="KW-0436">Ligase</keyword>
<dbReference type="Pfam" id="PF13193">
    <property type="entry name" value="AMP-binding_C"/>
    <property type="match status" value="1"/>
</dbReference>
<organism evidence="5 6">
    <name type="scientific">Antrihabitans cavernicola</name>
    <dbReference type="NCBI Taxonomy" id="2495913"/>
    <lineage>
        <taxon>Bacteria</taxon>
        <taxon>Bacillati</taxon>
        <taxon>Actinomycetota</taxon>
        <taxon>Actinomycetes</taxon>
        <taxon>Mycobacteriales</taxon>
        <taxon>Nocardiaceae</taxon>
        <taxon>Antrihabitans</taxon>
    </lineage>
</organism>
<gene>
    <name evidence="5" type="ORF">FOY51_20515</name>
</gene>
<evidence type="ECO:0000259" key="4">
    <source>
        <dbReference type="Pfam" id="PF13193"/>
    </source>
</evidence>
<reference evidence="5 6" key="1">
    <citation type="submission" date="2019-07" db="EMBL/GenBank/DDBJ databases">
        <title>Rhodococcus cavernicolus sp. nov., isolated from a cave.</title>
        <authorList>
            <person name="Lee S.D."/>
        </authorList>
    </citation>
    <scope>NUCLEOTIDE SEQUENCE [LARGE SCALE GENOMIC DNA]</scope>
    <source>
        <strain evidence="5 6">C1-24</strain>
    </source>
</reference>
<dbReference type="GO" id="GO:0016878">
    <property type="term" value="F:acid-thiol ligase activity"/>
    <property type="evidence" value="ECO:0007669"/>
    <property type="project" value="UniProtKB-ARBA"/>
</dbReference>
<dbReference type="OrthoDB" id="9803968at2"/>
<evidence type="ECO:0000256" key="1">
    <source>
        <dbReference type="ARBA" id="ARBA00006432"/>
    </source>
</evidence>
<dbReference type="InterPro" id="IPR020845">
    <property type="entry name" value="AMP-binding_CS"/>
</dbReference>
<dbReference type="InterPro" id="IPR042099">
    <property type="entry name" value="ANL_N_sf"/>
</dbReference>
<dbReference type="SUPFAM" id="SSF56801">
    <property type="entry name" value="Acetyl-CoA synthetase-like"/>
    <property type="match status" value="1"/>
</dbReference>
<dbReference type="InterPro" id="IPR050237">
    <property type="entry name" value="ATP-dep_AMP-bd_enzyme"/>
</dbReference>
<dbReference type="Pfam" id="PF00501">
    <property type="entry name" value="AMP-binding"/>
    <property type="match status" value="1"/>
</dbReference>
<feature type="domain" description="AMP-dependent synthetase/ligase" evidence="3">
    <location>
        <begin position="11"/>
        <end position="367"/>
    </location>
</feature>
<dbReference type="PROSITE" id="PS00455">
    <property type="entry name" value="AMP_BINDING"/>
    <property type="match status" value="1"/>
</dbReference>
<dbReference type="PANTHER" id="PTHR43767">
    <property type="entry name" value="LONG-CHAIN-FATTY-ACID--COA LIGASE"/>
    <property type="match status" value="1"/>
</dbReference>
<dbReference type="FunFam" id="3.30.300.30:FF:000008">
    <property type="entry name" value="2,3-dihydroxybenzoate-AMP ligase"/>
    <property type="match status" value="1"/>
</dbReference>
<name>A0A5A7S7V4_9NOCA</name>
<dbReference type="InterPro" id="IPR000873">
    <property type="entry name" value="AMP-dep_synth/lig_dom"/>
</dbReference>
<evidence type="ECO:0000259" key="3">
    <source>
        <dbReference type="Pfam" id="PF00501"/>
    </source>
</evidence>
<accession>A0A5A7S7V4</accession>
<keyword evidence="6" id="KW-1185">Reference proteome</keyword>